<dbReference type="Pfam" id="PF00069">
    <property type="entry name" value="Pkinase"/>
    <property type="match status" value="1"/>
</dbReference>
<evidence type="ECO:0000256" key="5">
    <source>
        <dbReference type="ARBA" id="ARBA00022840"/>
    </source>
</evidence>
<dbReference type="GO" id="GO:0005524">
    <property type="term" value="F:ATP binding"/>
    <property type="evidence" value="ECO:0007669"/>
    <property type="project" value="UniProtKB-KW"/>
</dbReference>
<dbReference type="InterPro" id="IPR006016">
    <property type="entry name" value="UspA"/>
</dbReference>
<evidence type="ECO:0000313" key="9">
    <source>
        <dbReference type="Proteomes" id="UP001139353"/>
    </source>
</evidence>
<evidence type="ECO:0000313" key="8">
    <source>
        <dbReference type="EMBL" id="MCK9684177.1"/>
    </source>
</evidence>
<dbReference type="Gene3D" id="3.40.50.620">
    <property type="entry name" value="HUPs"/>
    <property type="match status" value="1"/>
</dbReference>
<dbReference type="PRINTS" id="PR01438">
    <property type="entry name" value="UNVRSLSTRESS"/>
</dbReference>
<dbReference type="GO" id="GO:0004674">
    <property type="term" value="F:protein serine/threonine kinase activity"/>
    <property type="evidence" value="ECO:0007669"/>
    <property type="project" value="TreeGrafter"/>
</dbReference>
<keyword evidence="9" id="KW-1185">Reference proteome</keyword>
<protein>
    <submittedName>
        <fullName evidence="8">Bifunctional serine/threonine-protein kinase/universal stress protein</fullName>
    </submittedName>
</protein>
<dbReference type="Proteomes" id="UP001139353">
    <property type="component" value="Unassembled WGS sequence"/>
</dbReference>
<sequence>MGGLAPPLEKGAVVEGFLLEKRMHQGGMASMWRVSRVDAEGNPAPVADEPPLIMKVPRIKGGEDPATIVGYEVEQMIMPALTGQHVPRYVARGDFTRQPFIVMEHIAGDTLRPRLEHAPLALDEVAEIGIRVATALHDLHRQHVVHLDIKPSNIMFRPDGAAVLVDYGLSRHEHLPDLLEEEFSLPMGTGPYMSPEQVQFIRNDPRSDLFALGVMLYHFTTGERPFGAPTSVRGLRKRLWIDPVPPRALRPDCPPWLQEVILKCLEVQPDKRYQTAAQLALDLQQPDQIVLTRRAERIARSSQWTRLKRWFFALGAEPAEAVAPTATEVLNRSSIIMAAVDVDNASPELLDQLRETVRRIVLTEPGARLACVSVMRIARIGTDALTDHTGKSLHVKQLVGLKHWARPISKSLNLEDGRLTFHVLEAPDPADALVDFARRNQVDHIVMGARGNSLLRRYLGSVSSTVVAESLCTVTVVRATAPTETEASEAARKPAPDTPSDFAPS</sequence>
<evidence type="ECO:0000256" key="4">
    <source>
        <dbReference type="ARBA" id="ARBA00022777"/>
    </source>
</evidence>
<dbReference type="Gene3D" id="1.10.510.10">
    <property type="entry name" value="Transferase(Phosphotransferase) domain 1"/>
    <property type="match status" value="1"/>
</dbReference>
<comment type="caution">
    <text evidence="8">The sequence shown here is derived from an EMBL/GenBank/DDBJ whole genome shotgun (WGS) entry which is preliminary data.</text>
</comment>
<dbReference type="AlphaFoldDB" id="A0A9X1YEL4"/>
<keyword evidence="5" id="KW-0067">ATP-binding</keyword>
<evidence type="ECO:0000256" key="1">
    <source>
        <dbReference type="ARBA" id="ARBA00008791"/>
    </source>
</evidence>
<feature type="domain" description="Protein kinase" evidence="7">
    <location>
        <begin position="17"/>
        <end position="291"/>
    </location>
</feature>
<dbReference type="PANTHER" id="PTHR43289:SF34">
    <property type="entry name" value="SERINE_THREONINE-PROTEIN KINASE YBDM-RELATED"/>
    <property type="match status" value="1"/>
</dbReference>
<gene>
    <name evidence="8" type="ORF">LPC04_00475</name>
</gene>
<dbReference type="PROSITE" id="PS00108">
    <property type="entry name" value="PROTEIN_KINASE_ST"/>
    <property type="match status" value="1"/>
</dbReference>
<feature type="region of interest" description="Disordered" evidence="6">
    <location>
        <begin position="482"/>
        <end position="505"/>
    </location>
</feature>
<name>A0A9X1YEL4_9BURK</name>
<dbReference type="PROSITE" id="PS50011">
    <property type="entry name" value="PROTEIN_KINASE_DOM"/>
    <property type="match status" value="1"/>
</dbReference>
<reference evidence="8" key="1">
    <citation type="submission" date="2021-11" db="EMBL/GenBank/DDBJ databases">
        <title>BS-T2-15 a new species belonging to the Comamonadaceae family isolated from the soil of a French oak forest.</title>
        <authorList>
            <person name="Mieszkin S."/>
            <person name="Alain K."/>
        </authorList>
    </citation>
    <scope>NUCLEOTIDE SEQUENCE</scope>
    <source>
        <strain evidence="8">BS-T2-15</strain>
    </source>
</reference>
<keyword evidence="4 8" id="KW-0418">Kinase</keyword>
<evidence type="ECO:0000256" key="3">
    <source>
        <dbReference type="ARBA" id="ARBA00022741"/>
    </source>
</evidence>
<dbReference type="SUPFAM" id="SSF52402">
    <property type="entry name" value="Adenine nucleotide alpha hydrolases-like"/>
    <property type="match status" value="1"/>
</dbReference>
<dbReference type="SUPFAM" id="SSF56112">
    <property type="entry name" value="Protein kinase-like (PK-like)"/>
    <property type="match status" value="1"/>
</dbReference>
<dbReference type="InterPro" id="IPR008271">
    <property type="entry name" value="Ser/Thr_kinase_AS"/>
</dbReference>
<dbReference type="InterPro" id="IPR000719">
    <property type="entry name" value="Prot_kinase_dom"/>
</dbReference>
<dbReference type="InterPro" id="IPR011009">
    <property type="entry name" value="Kinase-like_dom_sf"/>
</dbReference>
<dbReference type="Pfam" id="PF00582">
    <property type="entry name" value="Usp"/>
    <property type="match status" value="1"/>
</dbReference>
<evidence type="ECO:0000259" key="7">
    <source>
        <dbReference type="PROSITE" id="PS50011"/>
    </source>
</evidence>
<comment type="similarity">
    <text evidence="1">Belongs to the universal stress protein A family.</text>
</comment>
<dbReference type="CDD" id="cd14014">
    <property type="entry name" value="STKc_PknB_like"/>
    <property type="match status" value="1"/>
</dbReference>
<dbReference type="InterPro" id="IPR014729">
    <property type="entry name" value="Rossmann-like_a/b/a_fold"/>
</dbReference>
<keyword evidence="3" id="KW-0547">Nucleotide-binding</keyword>
<dbReference type="SMART" id="SM00220">
    <property type="entry name" value="S_TKc"/>
    <property type="match status" value="1"/>
</dbReference>
<proteinExistence type="inferred from homology"/>
<organism evidence="8 9">
    <name type="scientific">Scleromatobacter humisilvae</name>
    <dbReference type="NCBI Taxonomy" id="2897159"/>
    <lineage>
        <taxon>Bacteria</taxon>
        <taxon>Pseudomonadati</taxon>
        <taxon>Pseudomonadota</taxon>
        <taxon>Betaproteobacteria</taxon>
        <taxon>Burkholderiales</taxon>
        <taxon>Sphaerotilaceae</taxon>
        <taxon>Scleromatobacter</taxon>
    </lineage>
</organism>
<evidence type="ECO:0000256" key="6">
    <source>
        <dbReference type="SAM" id="MobiDB-lite"/>
    </source>
</evidence>
<keyword evidence="2" id="KW-0808">Transferase</keyword>
<dbReference type="InterPro" id="IPR006015">
    <property type="entry name" value="Universal_stress_UspA"/>
</dbReference>
<dbReference type="EMBL" id="JAJLJH010000001">
    <property type="protein sequence ID" value="MCK9684177.1"/>
    <property type="molecule type" value="Genomic_DNA"/>
</dbReference>
<accession>A0A9X1YEL4</accession>
<evidence type="ECO:0000256" key="2">
    <source>
        <dbReference type="ARBA" id="ARBA00022679"/>
    </source>
</evidence>
<dbReference type="CDD" id="cd00293">
    <property type="entry name" value="USP-like"/>
    <property type="match status" value="1"/>
</dbReference>
<dbReference type="PANTHER" id="PTHR43289">
    <property type="entry name" value="MITOGEN-ACTIVATED PROTEIN KINASE KINASE KINASE 20-RELATED"/>
    <property type="match status" value="1"/>
</dbReference>